<feature type="region of interest" description="Disordered" evidence="2">
    <location>
        <begin position="284"/>
        <end position="445"/>
    </location>
</feature>
<keyword evidence="5" id="KW-1185">Reference proteome</keyword>
<feature type="region of interest" description="Disordered" evidence="2">
    <location>
        <begin position="184"/>
        <end position="249"/>
    </location>
</feature>
<organism evidence="4 5">
    <name type="scientific">Folsomia candida</name>
    <name type="common">Springtail</name>
    <dbReference type="NCBI Taxonomy" id="158441"/>
    <lineage>
        <taxon>Eukaryota</taxon>
        <taxon>Metazoa</taxon>
        <taxon>Ecdysozoa</taxon>
        <taxon>Arthropoda</taxon>
        <taxon>Hexapoda</taxon>
        <taxon>Collembola</taxon>
        <taxon>Entomobryomorpha</taxon>
        <taxon>Isotomoidea</taxon>
        <taxon>Isotomidae</taxon>
        <taxon>Proisotominae</taxon>
        <taxon>Folsomia</taxon>
    </lineage>
</organism>
<feature type="compositionally biased region" description="Polar residues" evidence="2">
    <location>
        <begin position="871"/>
        <end position="880"/>
    </location>
</feature>
<feature type="compositionally biased region" description="Gly residues" evidence="2">
    <location>
        <begin position="571"/>
        <end position="582"/>
    </location>
</feature>
<feature type="compositionally biased region" description="Basic residues" evidence="2">
    <location>
        <begin position="472"/>
        <end position="488"/>
    </location>
</feature>
<feature type="compositionally biased region" description="Low complexity" evidence="2">
    <location>
        <begin position="285"/>
        <end position="303"/>
    </location>
</feature>
<feature type="region of interest" description="Disordered" evidence="2">
    <location>
        <begin position="763"/>
        <end position="959"/>
    </location>
</feature>
<dbReference type="AlphaFoldDB" id="A0A226EG82"/>
<dbReference type="PROSITE" id="PS50157">
    <property type="entry name" value="ZINC_FINGER_C2H2_2"/>
    <property type="match status" value="3"/>
</dbReference>
<accession>A0A226EG82</accession>
<evidence type="ECO:0000256" key="2">
    <source>
        <dbReference type="SAM" id="MobiDB-lite"/>
    </source>
</evidence>
<feature type="domain" description="C2H2-type" evidence="3">
    <location>
        <begin position="1196"/>
        <end position="1224"/>
    </location>
</feature>
<feature type="compositionally biased region" description="Low complexity" evidence="2">
    <location>
        <begin position="1108"/>
        <end position="1119"/>
    </location>
</feature>
<gene>
    <name evidence="4" type="ORF">Fcan01_09618</name>
</gene>
<dbReference type="PROSITE" id="PS00028">
    <property type="entry name" value="ZINC_FINGER_C2H2_1"/>
    <property type="match status" value="3"/>
</dbReference>
<reference evidence="4 5" key="1">
    <citation type="submission" date="2015-12" db="EMBL/GenBank/DDBJ databases">
        <title>The genome of Folsomia candida.</title>
        <authorList>
            <person name="Faddeeva A."/>
            <person name="Derks M.F."/>
            <person name="Anvar Y."/>
            <person name="Smit S."/>
            <person name="Van Straalen N."/>
            <person name="Roelofs D."/>
        </authorList>
    </citation>
    <scope>NUCLEOTIDE SEQUENCE [LARGE SCALE GENOMIC DNA]</scope>
    <source>
        <strain evidence="4 5">VU population</strain>
        <tissue evidence="4">Whole body</tissue>
    </source>
</reference>
<dbReference type="EMBL" id="LNIX01000004">
    <property type="protein sequence ID" value="OXA56572.1"/>
    <property type="molecule type" value="Genomic_DNA"/>
</dbReference>
<feature type="domain" description="C2H2-type" evidence="3">
    <location>
        <begin position="1013"/>
        <end position="1036"/>
    </location>
</feature>
<dbReference type="Gene3D" id="3.30.160.60">
    <property type="entry name" value="Classic Zinc Finger"/>
    <property type="match status" value="3"/>
</dbReference>
<dbReference type="Proteomes" id="UP000198287">
    <property type="component" value="Unassembled WGS sequence"/>
</dbReference>
<feature type="region of interest" description="Disordered" evidence="2">
    <location>
        <begin position="1071"/>
        <end position="1119"/>
    </location>
</feature>
<feature type="compositionally biased region" description="Low complexity" evidence="2">
    <location>
        <begin position="400"/>
        <end position="440"/>
    </location>
</feature>
<dbReference type="GO" id="GO:0005634">
    <property type="term" value="C:nucleus"/>
    <property type="evidence" value="ECO:0007669"/>
    <property type="project" value="TreeGrafter"/>
</dbReference>
<feature type="compositionally biased region" description="Low complexity" evidence="2">
    <location>
        <begin position="770"/>
        <end position="780"/>
    </location>
</feature>
<feature type="region of interest" description="Disordered" evidence="2">
    <location>
        <begin position="564"/>
        <end position="588"/>
    </location>
</feature>
<proteinExistence type="predicted"/>
<dbReference type="InterPro" id="IPR013087">
    <property type="entry name" value="Znf_C2H2_type"/>
</dbReference>
<feature type="region of interest" description="Disordered" evidence="2">
    <location>
        <begin position="971"/>
        <end position="1009"/>
    </location>
</feature>
<dbReference type="GO" id="GO:0006355">
    <property type="term" value="P:regulation of DNA-templated transcription"/>
    <property type="evidence" value="ECO:0007669"/>
    <property type="project" value="TreeGrafter"/>
</dbReference>
<dbReference type="SUPFAM" id="SSF57667">
    <property type="entry name" value="beta-beta-alpha zinc fingers"/>
    <property type="match status" value="1"/>
</dbReference>
<feature type="compositionally biased region" description="Low complexity" evidence="2">
    <location>
        <begin position="489"/>
        <end position="498"/>
    </location>
</feature>
<comment type="caution">
    <text evidence="4">The sequence shown here is derived from an EMBL/GenBank/DDBJ whole genome shotgun (WGS) entry which is preliminary data.</text>
</comment>
<feature type="region of interest" description="Disordered" evidence="2">
    <location>
        <begin position="667"/>
        <end position="704"/>
    </location>
</feature>
<feature type="domain" description="C2H2-type" evidence="3">
    <location>
        <begin position="624"/>
        <end position="652"/>
    </location>
</feature>
<dbReference type="PANTHER" id="PTHR15021:SF0">
    <property type="entry name" value="DISCO-RELATED, ISOFORM A-RELATED"/>
    <property type="match status" value="1"/>
</dbReference>
<name>A0A226EG82_FOLCA</name>
<feature type="compositionally biased region" description="Polar residues" evidence="2">
    <location>
        <begin position="1072"/>
        <end position="1082"/>
    </location>
</feature>
<evidence type="ECO:0000256" key="1">
    <source>
        <dbReference type="PROSITE-ProRule" id="PRU00042"/>
    </source>
</evidence>
<keyword evidence="1" id="KW-0479">Metal-binding</keyword>
<dbReference type="InterPro" id="IPR036236">
    <property type="entry name" value="Znf_C2H2_sf"/>
</dbReference>
<keyword evidence="1" id="KW-0863">Zinc-finger</keyword>
<feature type="compositionally biased region" description="Acidic residues" evidence="2">
    <location>
        <begin position="739"/>
        <end position="750"/>
    </location>
</feature>
<keyword evidence="1" id="KW-0862">Zinc</keyword>
<sequence length="1248" mass="134581">MDLKLRCSAGSGCDCVNFVAATSKDSLRVCDGCSHSWMTHLLEKLMTSRDDALSIFDVCSLALYGTHALPIRLKIVIERLLATLQPDEVDKILRSFGWTPQDLARGYMVQDPRGGLLSKWTMPPRDEEVVILQQFFRFPITSALSFALMRDDFPLMSPGMGAGVLRPSNFSSLFHPLLNHTLAPSTNNPATPSLNNNNNTSSANNNGNNLSSTNSTGSACSSSNTSLLSPKSPLNHNNNNSVGGGGGGGGSVPSAGSLFALNSHLNHLGGLGLPHFPPVSLANFTTNAPTPSNNHSNSNHPSSGQNNGKSHHQQQNNEQRGGGAGGSGDRSRGRNSRRSTNSSALNLSVQSDSDEEDNHNLAELNLSSSAAAGPTNSSSEQRKQANEVVDLSSSTTNTINGNLSSKSNSSSNNKRMSSSSVTGGNGSSSMNHTPTSSSSNNDHHPLHHLHAAERDRLISSLNSLLPNATNHMNHHHGGHHPLNHHLNHLHQQQQQHGLVKGGGGESSVENHHHHHQSSSREKDQSNHRSSGNPLGMSNELLSNLNNMHNLNKSVDLMAAAAAMANSSNGPSSGGGGGGGGHGTPHSRKAMQPLKRERGWNPVPMSAGQLVNPSSAMTAAGKRRVQCSVCLKTFCDKGALKIHFSAVHLREMHKCTVAGCNMMFSSRRSRNRHSANPNPKLHSPHLRRKISPHDGRSSQPLINLNNPMLFPGSGMRFPPFLPGMGLPHNGRGGAGMSLDDKDDDKSSDDDTMDLKHMVKMERGMMMDPDGSNSEASFSSNEANEELLEPKSSPSNNSSSNKKDGARKRKLTNPVRLSNVADESNDEFCCYDDGTVVSHEDDDIEDNDEPDQRYHHLSSTKSEDGSSVKHGESNSTSPQNGHPGTPPDGTKHNADGEYDDRDGKRRKSSDGELLDSTKVNKLRTFATKDASSRRLSSSDDNHNNPEKGMNHNDDGNNEEETDHLGKLEALPIFSSTSPHNNLSDSSLKSEDEDNREETGSPNSNGDIPLDPENPRRCLVCGKHFQNHFGLKAHMQNVHLKLMHKCTVDGCKAAFPSKRSRDRHASNLNLHRKLLSTSDTSNHGCSSNDSFNKDNDDEEEGETPGSLLDTSPPSLLAPHHAPLSTTTTTPNAFFNPYNLFNNNGFAVPPNVLGLPSQSLSPPMGNTPWNPFLHPFNMFPSAFGAPHLTSGVPKDVPSIVDCRFCGKSFVEGPTFINHLESSHSEDLFRCKCCSLVFDSGKKLESHSKTCVD</sequence>
<dbReference type="GO" id="GO:0008270">
    <property type="term" value="F:zinc ion binding"/>
    <property type="evidence" value="ECO:0007669"/>
    <property type="project" value="UniProtKB-KW"/>
</dbReference>
<dbReference type="PANTHER" id="PTHR15021">
    <property type="entry name" value="DISCONNECTED-RELATED"/>
    <property type="match status" value="1"/>
</dbReference>
<feature type="compositionally biased region" description="Basic and acidic residues" evidence="2">
    <location>
        <begin position="859"/>
        <end position="870"/>
    </location>
</feature>
<feature type="compositionally biased region" description="Low complexity" evidence="2">
    <location>
        <begin position="361"/>
        <end position="372"/>
    </location>
</feature>
<feature type="compositionally biased region" description="Basic and acidic residues" evidence="2">
    <location>
        <begin position="928"/>
        <end position="952"/>
    </location>
</feature>
<dbReference type="InterPro" id="IPR040436">
    <property type="entry name" value="Disconnected-like"/>
</dbReference>
<evidence type="ECO:0000313" key="5">
    <source>
        <dbReference type="Proteomes" id="UP000198287"/>
    </source>
</evidence>
<feature type="region of interest" description="Disordered" evidence="2">
    <location>
        <begin position="720"/>
        <end position="750"/>
    </location>
</feature>
<evidence type="ECO:0000313" key="4">
    <source>
        <dbReference type="EMBL" id="OXA56572.1"/>
    </source>
</evidence>
<feature type="compositionally biased region" description="Acidic residues" evidence="2">
    <location>
        <begin position="838"/>
        <end position="847"/>
    </location>
</feature>
<feature type="region of interest" description="Disordered" evidence="2">
    <location>
        <begin position="466"/>
        <end position="540"/>
    </location>
</feature>
<feature type="compositionally biased region" description="Low complexity" evidence="2">
    <location>
        <begin position="185"/>
        <end position="241"/>
    </location>
</feature>
<dbReference type="OrthoDB" id="10070972at2759"/>
<dbReference type="SMART" id="SM00355">
    <property type="entry name" value="ZnF_C2H2"/>
    <property type="match status" value="6"/>
</dbReference>
<evidence type="ECO:0000259" key="3">
    <source>
        <dbReference type="PROSITE" id="PS50157"/>
    </source>
</evidence>
<protein>
    <submittedName>
        <fullName evidence="4">Protein disconnected</fullName>
    </submittedName>
</protein>
<feature type="compositionally biased region" description="Low complexity" evidence="2">
    <location>
        <begin position="788"/>
        <end position="798"/>
    </location>
</feature>